<keyword evidence="3" id="KW-1185">Reference proteome</keyword>
<evidence type="ECO:0000313" key="1">
    <source>
        <dbReference type="EMBL" id="WNM19255.1"/>
    </source>
</evidence>
<dbReference type="RefSeq" id="WP_313324049.1">
    <property type="nucleotide sequence ID" value="NZ_CP134878.1"/>
</dbReference>
<dbReference type="KEGG" id="fcj:RN605_08070"/>
<accession>A0AA96EYD5</accession>
<accession>A0AA96EYM3</accession>
<dbReference type="EMBL" id="CP134890">
    <property type="protein sequence ID" value="WNM20644.1"/>
    <property type="molecule type" value="Genomic_DNA"/>
</dbReference>
<dbReference type="AlphaFoldDB" id="A0AA96EYM3"/>
<reference evidence="1 3" key="1">
    <citation type="submission" date="2023-09" db="EMBL/GenBank/DDBJ databases">
        <title>Flavobacterium sp. a novel bacteria isolate from Pepper rhizosphere.</title>
        <authorList>
            <person name="Peng Y."/>
            <person name="Lee J."/>
        </authorList>
    </citation>
    <scope>NUCLEOTIDE SEQUENCE</scope>
    <source>
        <strain evidence="1">PMR2A8</strain>
        <strain evidence="2 3">PMTSA4</strain>
    </source>
</reference>
<organism evidence="1">
    <name type="scientific">Flavobacterium capsici</name>
    <dbReference type="NCBI Taxonomy" id="3075618"/>
    <lineage>
        <taxon>Bacteria</taxon>
        <taxon>Pseudomonadati</taxon>
        <taxon>Bacteroidota</taxon>
        <taxon>Flavobacteriia</taxon>
        <taxon>Flavobacteriales</taxon>
        <taxon>Flavobacteriaceae</taxon>
        <taxon>Flavobacterium</taxon>
    </lineage>
</organism>
<sequence length="151" mass="17821">MIITEVFFGVKCNRCQEICKDDEHAYWSDEDSAIEIAHESGWAEIKGKHYCIECHEINKDSGEIEVYEEFPEVLKTLNKFIDRICFGLDRRVFENERTFKVKFHLYKTPILKGFEHEFIKQLLGENLISIQYPEGKFATNKCEIEFSKPSK</sequence>
<protein>
    <submittedName>
        <fullName evidence="1">Uncharacterized protein</fullName>
    </submittedName>
</protein>
<dbReference type="Proteomes" id="UP001304515">
    <property type="component" value="Chromosome"/>
</dbReference>
<evidence type="ECO:0000313" key="2">
    <source>
        <dbReference type="EMBL" id="WNM20644.1"/>
    </source>
</evidence>
<name>A0AA96EYM3_9FLAO</name>
<gene>
    <name evidence="2" type="ORF">RN605_08070</name>
    <name evidence="1" type="ORF">RN608_00900</name>
</gene>
<dbReference type="EMBL" id="CP134878">
    <property type="protein sequence ID" value="WNM19255.1"/>
    <property type="molecule type" value="Genomic_DNA"/>
</dbReference>
<proteinExistence type="predicted"/>
<evidence type="ECO:0000313" key="3">
    <source>
        <dbReference type="Proteomes" id="UP001304515"/>
    </source>
</evidence>